<evidence type="ECO:0000313" key="4">
    <source>
        <dbReference type="Proteomes" id="UP001281731"/>
    </source>
</evidence>
<sequence length="246" mass="27071">MAEKRLAILIPAWNEEEALPEVLKELQRDVPYGKIIVIDDGSSDSTSQIARLAGATVLTLPLNLGVGGAMRTGYQYAYRYGFERAIQVDADGQHRPKDISLLMERMDETDADLIIGARFAGKGNYSVKEPRAWAMKLLSRILSRLHKTKLTDTTSGFKLTNRKAIALFASELPAEYLGDTIEALVIAHKAGLRVEQVGVEMRERIGGQPSHNPLKAARFLLKGFIAMIIASSRPSAHKNDGSEGRQ</sequence>
<dbReference type="Proteomes" id="UP001281731">
    <property type="component" value="Unassembled WGS sequence"/>
</dbReference>
<dbReference type="CDD" id="cd04179">
    <property type="entry name" value="DPM_DPG-synthase_like"/>
    <property type="match status" value="1"/>
</dbReference>
<reference evidence="3" key="1">
    <citation type="submission" date="2023-10" db="EMBL/GenBank/DDBJ databases">
        <title>Whole Genome based description of the genera Actinobaculum and Actinotignum reveals a complex phylogenetic relationship within the species included in the genus Actinotignum.</title>
        <authorList>
            <person name="Jensen C.S."/>
            <person name="Dargis R."/>
            <person name="Kemp M."/>
            <person name="Christensen J.J."/>
        </authorList>
    </citation>
    <scope>NUCLEOTIDE SEQUENCE</scope>
    <source>
        <strain evidence="3">SLA_B511</strain>
    </source>
</reference>
<dbReference type="SUPFAM" id="SSF53448">
    <property type="entry name" value="Nucleotide-diphospho-sugar transferases"/>
    <property type="match status" value="1"/>
</dbReference>
<dbReference type="InterPro" id="IPR029044">
    <property type="entry name" value="Nucleotide-diphossugar_trans"/>
</dbReference>
<comment type="similarity">
    <text evidence="1">Belongs to the glycosyltransferase 2 family.</text>
</comment>
<dbReference type="EMBL" id="JAWNGC010000001">
    <property type="protein sequence ID" value="MDY5154139.1"/>
    <property type="molecule type" value="Genomic_DNA"/>
</dbReference>
<name>A0AAW9HTF0_9ACTO</name>
<evidence type="ECO:0000256" key="1">
    <source>
        <dbReference type="ARBA" id="ARBA00006739"/>
    </source>
</evidence>
<dbReference type="PANTHER" id="PTHR48090:SF7">
    <property type="entry name" value="RFBJ PROTEIN"/>
    <property type="match status" value="1"/>
</dbReference>
<dbReference type="InterPro" id="IPR050256">
    <property type="entry name" value="Glycosyltransferase_2"/>
</dbReference>
<gene>
    <name evidence="3" type="ORF">R6G80_00115</name>
</gene>
<dbReference type="Gene3D" id="3.90.550.10">
    <property type="entry name" value="Spore Coat Polysaccharide Biosynthesis Protein SpsA, Chain A"/>
    <property type="match status" value="1"/>
</dbReference>
<dbReference type="AlphaFoldDB" id="A0AAW9HTF0"/>
<dbReference type="Pfam" id="PF00535">
    <property type="entry name" value="Glycos_transf_2"/>
    <property type="match status" value="1"/>
</dbReference>
<dbReference type="InterPro" id="IPR001173">
    <property type="entry name" value="Glyco_trans_2-like"/>
</dbReference>
<dbReference type="PANTHER" id="PTHR48090">
    <property type="entry name" value="UNDECAPRENYL-PHOSPHATE 4-DEOXY-4-FORMAMIDO-L-ARABINOSE TRANSFERASE-RELATED"/>
    <property type="match status" value="1"/>
</dbReference>
<proteinExistence type="inferred from homology"/>
<dbReference type="RefSeq" id="WP_320756128.1">
    <property type="nucleotide sequence ID" value="NZ_JAWNGC010000001.1"/>
</dbReference>
<organism evidence="3 4">
    <name type="scientific">Actinotignum urinale</name>
    <dbReference type="NCBI Taxonomy" id="190146"/>
    <lineage>
        <taxon>Bacteria</taxon>
        <taxon>Bacillati</taxon>
        <taxon>Actinomycetota</taxon>
        <taxon>Actinomycetes</taxon>
        <taxon>Actinomycetales</taxon>
        <taxon>Actinomycetaceae</taxon>
        <taxon>Actinotignum</taxon>
    </lineage>
</organism>
<protein>
    <submittedName>
        <fullName evidence="3">Glycosyltransferase family 2 protein</fullName>
    </submittedName>
</protein>
<comment type="caution">
    <text evidence="3">The sequence shown here is derived from an EMBL/GenBank/DDBJ whole genome shotgun (WGS) entry which is preliminary data.</text>
</comment>
<evidence type="ECO:0000313" key="3">
    <source>
        <dbReference type="EMBL" id="MDY5154139.1"/>
    </source>
</evidence>
<evidence type="ECO:0000259" key="2">
    <source>
        <dbReference type="Pfam" id="PF00535"/>
    </source>
</evidence>
<feature type="domain" description="Glycosyltransferase 2-like" evidence="2">
    <location>
        <begin position="8"/>
        <end position="165"/>
    </location>
</feature>
<accession>A0AAW9HTF0</accession>